<dbReference type="GO" id="GO:0004523">
    <property type="term" value="F:RNA-DNA hybrid ribonuclease activity"/>
    <property type="evidence" value="ECO:0007669"/>
    <property type="project" value="InterPro"/>
</dbReference>
<dbReference type="EMBL" id="CAMAPE010000008">
    <property type="protein sequence ID" value="CAH9073294.1"/>
    <property type="molecule type" value="Genomic_DNA"/>
</dbReference>
<dbReference type="Gene3D" id="3.30.420.10">
    <property type="entry name" value="Ribonuclease H-like superfamily/Ribonuclease H"/>
    <property type="match status" value="1"/>
</dbReference>
<dbReference type="Pfam" id="PF13456">
    <property type="entry name" value="RVT_3"/>
    <property type="match status" value="1"/>
</dbReference>
<feature type="non-terminal residue" evidence="2">
    <location>
        <position position="208"/>
    </location>
</feature>
<dbReference type="InterPro" id="IPR044730">
    <property type="entry name" value="RNase_H-like_dom_plant"/>
</dbReference>
<dbReference type="InterPro" id="IPR052929">
    <property type="entry name" value="RNase_H-like_EbsB-rel"/>
</dbReference>
<keyword evidence="3" id="KW-1185">Reference proteome</keyword>
<dbReference type="AlphaFoldDB" id="A0A9P0YR12"/>
<dbReference type="OrthoDB" id="1297712at2759"/>
<reference evidence="2" key="1">
    <citation type="submission" date="2022-07" db="EMBL/GenBank/DDBJ databases">
        <authorList>
            <person name="Macas J."/>
            <person name="Novak P."/>
            <person name="Neumann P."/>
        </authorList>
    </citation>
    <scope>NUCLEOTIDE SEQUENCE</scope>
</reference>
<name>A0A9P0YR12_CUSEU</name>
<dbReference type="InterPro" id="IPR036397">
    <property type="entry name" value="RNaseH_sf"/>
</dbReference>
<comment type="caution">
    <text evidence="2">The sequence shown here is derived from an EMBL/GenBank/DDBJ whole genome shotgun (WGS) entry which is preliminary data.</text>
</comment>
<dbReference type="PANTHER" id="PTHR47074:SF11">
    <property type="entry name" value="REVERSE TRANSCRIPTASE-LIKE PROTEIN"/>
    <property type="match status" value="1"/>
</dbReference>
<feature type="domain" description="RNase H type-1" evidence="1">
    <location>
        <begin position="86"/>
        <end position="205"/>
    </location>
</feature>
<dbReference type="SUPFAM" id="SSF53098">
    <property type="entry name" value="Ribonuclease H-like"/>
    <property type="match status" value="1"/>
</dbReference>
<protein>
    <recommendedName>
        <fullName evidence="1">RNase H type-1 domain-containing protein</fullName>
    </recommendedName>
</protein>
<gene>
    <name evidence="2" type="ORF">CEURO_LOCUS4757</name>
</gene>
<proteinExistence type="predicted"/>
<evidence type="ECO:0000259" key="1">
    <source>
        <dbReference type="Pfam" id="PF13456"/>
    </source>
</evidence>
<sequence length="208" mass="23141">MVRAEFQRRSIEELQILVWGCWGIWGERNRRVWNGAVLASNQILLQTKFYVAGWDLAQLRESSAAGLGRMERTHWTKPEAGRVKLNVDAAVRADRCGLGWVLRNENGDFLACAAKVWQGRLSPWEAELIGIREALSWVLECGWNCVDVETDATRAMAEIQNGSSISAAGVVAEDVRDICTRISEVSFGHIRRSANKVAHGLAQTACSM</sequence>
<accession>A0A9P0YR12</accession>
<dbReference type="Proteomes" id="UP001152484">
    <property type="component" value="Unassembled WGS sequence"/>
</dbReference>
<dbReference type="PANTHER" id="PTHR47074">
    <property type="entry name" value="BNAC02G40300D PROTEIN"/>
    <property type="match status" value="1"/>
</dbReference>
<dbReference type="InterPro" id="IPR002156">
    <property type="entry name" value="RNaseH_domain"/>
</dbReference>
<dbReference type="GO" id="GO:0003676">
    <property type="term" value="F:nucleic acid binding"/>
    <property type="evidence" value="ECO:0007669"/>
    <property type="project" value="InterPro"/>
</dbReference>
<evidence type="ECO:0000313" key="2">
    <source>
        <dbReference type="EMBL" id="CAH9073294.1"/>
    </source>
</evidence>
<dbReference type="CDD" id="cd06222">
    <property type="entry name" value="RNase_H_like"/>
    <property type="match status" value="1"/>
</dbReference>
<organism evidence="2 3">
    <name type="scientific">Cuscuta europaea</name>
    <name type="common">European dodder</name>
    <dbReference type="NCBI Taxonomy" id="41803"/>
    <lineage>
        <taxon>Eukaryota</taxon>
        <taxon>Viridiplantae</taxon>
        <taxon>Streptophyta</taxon>
        <taxon>Embryophyta</taxon>
        <taxon>Tracheophyta</taxon>
        <taxon>Spermatophyta</taxon>
        <taxon>Magnoliopsida</taxon>
        <taxon>eudicotyledons</taxon>
        <taxon>Gunneridae</taxon>
        <taxon>Pentapetalae</taxon>
        <taxon>asterids</taxon>
        <taxon>lamiids</taxon>
        <taxon>Solanales</taxon>
        <taxon>Convolvulaceae</taxon>
        <taxon>Cuscuteae</taxon>
        <taxon>Cuscuta</taxon>
        <taxon>Cuscuta subgen. Cuscuta</taxon>
    </lineage>
</organism>
<dbReference type="InterPro" id="IPR012337">
    <property type="entry name" value="RNaseH-like_sf"/>
</dbReference>
<evidence type="ECO:0000313" key="3">
    <source>
        <dbReference type="Proteomes" id="UP001152484"/>
    </source>
</evidence>